<sequence>MGRVNHIAQDSKMALLYARQQDDMMGESLFIQSNGWQDTCKKYISCYLVLGMTMDNGNSWQGSGLSIVRVYHWQYILGGRLSIIHV</sequence>
<accession>A0A068RIG8</accession>
<evidence type="ECO:0000313" key="2">
    <source>
        <dbReference type="Proteomes" id="UP000027586"/>
    </source>
</evidence>
<proteinExistence type="predicted"/>
<comment type="caution">
    <text evidence="1">The sequence shown here is derived from an EMBL/GenBank/DDBJ whole genome shotgun (WGS) entry which is preliminary data.</text>
</comment>
<organism evidence="1 2">
    <name type="scientific">Lichtheimia corymbifera JMRC:FSU:9682</name>
    <dbReference type="NCBI Taxonomy" id="1263082"/>
    <lineage>
        <taxon>Eukaryota</taxon>
        <taxon>Fungi</taxon>
        <taxon>Fungi incertae sedis</taxon>
        <taxon>Mucoromycota</taxon>
        <taxon>Mucoromycotina</taxon>
        <taxon>Mucoromycetes</taxon>
        <taxon>Mucorales</taxon>
        <taxon>Lichtheimiaceae</taxon>
        <taxon>Lichtheimia</taxon>
    </lineage>
</organism>
<name>A0A068RIG8_9FUNG</name>
<dbReference type="EMBL" id="CBTN010000005">
    <property type="protein sequence ID" value="CDH49963.1"/>
    <property type="molecule type" value="Genomic_DNA"/>
</dbReference>
<reference evidence="1" key="1">
    <citation type="submission" date="2013-08" db="EMBL/GenBank/DDBJ databases">
        <title>Gene expansion shapes genome architecture in the human pathogen Lichtheimia corymbifera: an evolutionary genomics analysis in the ancient terrestrial Mucorales (Mucoromycotina).</title>
        <authorList>
            <person name="Schwartze V.U."/>
            <person name="Winter S."/>
            <person name="Shelest E."/>
            <person name="Marcet-Houben M."/>
            <person name="Horn F."/>
            <person name="Wehner S."/>
            <person name="Hoffmann K."/>
            <person name="Riege K."/>
            <person name="Sammeth M."/>
            <person name="Nowrousian M."/>
            <person name="Valiante V."/>
            <person name="Linde J."/>
            <person name="Jacobsen I.D."/>
            <person name="Marz M."/>
            <person name="Brakhage A.A."/>
            <person name="Gabaldon T."/>
            <person name="Bocker S."/>
            <person name="Voigt K."/>
        </authorList>
    </citation>
    <scope>NUCLEOTIDE SEQUENCE [LARGE SCALE GENOMIC DNA]</scope>
    <source>
        <strain evidence="1">FSU 9682</strain>
    </source>
</reference>
<evidence type="ECO:0000313" key="1">
    <source>
        <dbReference type="EMBL" id="CDH49963.1"/>
    </source>
</evidence>
<keyword evidence="2" id="KW-1185">Reference proteome</keyword>
<dbReference type="AlphaFoldDB" id="A0A068RIG8"/>
<gene>
    <name evidence="1" type="ORF">LCOR_01687.1</name>
</gene>
<dbReference type="VEuPathDB" id="FungiDB:LCOR_01687.1"/>
<dbReference type="Proteomes" id="UP000027586">
    <property type="component" value="Unassembled WGS sequence"/>
</dbReference>
<protein>
    <submittedName>
        <fullName evidence="1">Uncharacterized protein</fullName>
    </submittedName>
</protein>